<keyword evidence="8" id="KW-1185">Reference proteome</keyword>
<dbReference type="PANTHER" id="PTHR30213">
    <property type="entry name" value="INNER MEMBRANE PROTEIN YHJD"/>
    <property type="match status" value="1"/>
</dbReference>
<feature type="transmembrane region" description="Helical" evidence="6">
    <location>
        <begin position="178"/>
        <end position="199"/>
    </location>
</feature>
<evidence type="ECO:0000256" key="5">
    <source>
        <dbReference type="ARBA" id="ARBA00023136"/>
    </source>
</evidence>
<evidence type="ECO:0000256" key="2">
    <source>
        <dbReference type="ARBA" id="ARBA00022475"/>
    </source>
</evidence>
<dbReference type="InterPro" id="IPR036388">
    <property type="entry name" value="WH-like_DNA-bd_sf"/>
</dbReference>
<dbReference type="NCBIfam" id="TIGR00765">
    <property type="entry name" value="yihY_not_rbn"/>
    <property type="match status" value="1"/>
</dbReference>
<organism evidence="7 8">
    <name type="scientific">Thermosulfidibacter takaii (strain DSM 17441 / JCM 13301 / NBRC 103674 / ABI70S6)</name>
    <dbReference type="NCBI Taxonomy" id="1298851"/>
    <lineage>
        <taxon>Bacteria</taxon>
        <taxon>Pseudomonadati</taxon>
        <taxon>Thermosulfidibacterota</taxon>
        <taxon>Thermosulfidibacteria</taxon>
        <taxon>Thermosulfidibacterales</taxon>
        <taxon>Thermosulfidibacteraceae</taxon>
    </lineage>
</organism>
<reference evidence="8" key="1">
    <citation type="journal article" date="2018" name="Science">
        <title>A primordial and reversible TCA cycle in a facultatively chemolithoautotrophic thermophile.</title>
        <authorList>
            <person name="Nunoura T."/>
            <person name="Chikaraishi Y."/>
            <person name="Izaki R."/>
            <person name="Suwa T."/>
            <person name="Sato T."/>
            <person name="Harada T."/>
            <person name="Mori K."/>
            <person name="Kato Y."/>
            <person name="Miyazaki M."/>
            <person name="Shimamura S."/>
            <person name="Yanagawa K."/>
            <person name="Shuto A."/>
            <person name="Ohkouchi N."/>
            <person name="Fujita N."/>
            <person name="Takaki Y."/>
            <person name="Atomi H."/>
            <person name="Takai K."/>
        </authorList>
    </citation>
    <scope>NUCLEOTIDE SEQUENCE [LARGE SCALE GENOMIC DNA]</scope>
    <source>
        <strain evidence="8">DSM 17441 / JCM 13301 / NBRC 103674 / ABI70S6</strain>
    </source>
</reference>
<evidence type="ECO:0000313" key="8">
    <source>
        <dbReference type="Proteomes" id="UP000063234"/>
    </source>
</evidence>
<evidence type="ECO:0000256" key="6">
    <source>
        <dbReference type="SAM" id="Phobius"/>
    </source>
</evidence>
<feature type="transmembrane region" description="Helical" evidence="6">
    <location>
        <begin position="219"/>
        <end position="244"/>
    </location>
</feature>
<name>A0A0S3QS51_THET7</name>
<gene>
    <name evidence="7" type="ORF">TST_0325</name>
</gene>
<dbReference type="EMBL" id="AP013035">
    <property type="protein sequence ID" value="BAT71133.1"/>
    <property type="molecule type" value="Genomic_DNA"/>
</dbReference>
<comment type="subcellular location">
    <subcellularLocation>
        <location evidence="1">Cell membrane</location>
        <topology evidence="1">Multi-pass membrane protein</topology>
    </subcellularLocation>
</comment>
<feature type="transmembrane region" description="Helical" evidence="6">
    <location>
        <begin position="55"/>
        <end position="75"/>
    </location>
</feature>
<dbReference type="PANTHER" id="PTHR30213:SF0">
    <property type="entry name" value="UPF0761 MEMBRANE PROTEIN YIHY"/>
    <property type="match status" value="1"/>
</dbReference>
<dbReference type="AlphaFoldDB" id="A0A0S3QS51"/>
<sequence length="441" mass="49678">MKKETIKKKAVSLHQWIWSEEEAPFFKNWIRNLLKILEFFWEEARKNALSLRASALTYIIILSMVPLLALGTAVLKGLGAGNMVKKAAYQFIEQFEEMTTPAPTENGKSPVPKNEFAKHLKEAVDKIFEYVERTNFATLGLLGILGLIWAVITTLSKIEGALNDIWKVEKARPWGRKVLDYTAITVIMPLSINVALAAMAASQMKKVAAQIDKFLPIPVVSAVLLKLLPVALLVVTFTILYRFLPNAHVKAFPAFIGGLLGGIGWILVQFAYIKLQIGVTRYNAIYGSFATIPLFLIWIYWGWLVFLYGAQIAFVVQYWKGYKPQQELNPATTLAMAIEVLKAMYKKFAEGKEFCVQQTSYELRIPESFIEKIVKLLLKRELIRTTESGNYLPAMPANKFKLSKVLKAVCGEIEFQGFGFEAATQALKAAEEKLDQFSLEC</sequence>
<feature type="transmembrane region" description="Helical" evidence="6">
    <location>
        <begin position="136"/>
        <end position="158"/>
    </location>
</feature>
<dbReference type="Proteomes" id="UP000063234">
    <property type="component" value="Chromosome"/>
</dbReference>
<keyword evidence="3 6" id="KW-0812">Transmembrane</keyword>
<feature type="transmembrane region" description="Helical" evidence="6">
    <location>
        <begin position="251"/>
        <end position="272"/>
    </location>
</feature>
<keyword evidence="2" id="KW-1003">Cell membrane</keyword>
<evidence type="ECO:0000256" key="3">
    <source>
        <dbReference type="ARBA" id="ARBA00022692"/>
    </source>
</evidence>
<dbReference type="Pfam" id="PF03631">
    <property type="entry name" value="Virul_fac_BrkB"/>
    <property type="match status" value="1"/>
</dbReference>
<accession>A0A0S3QS51</accession>
<dbReference type="Gene3D" id="1.10.10.10">
    <property type="entry name" value="Winged helix-like DNA-binding domain superfamily/Winged helix DNA-binding domain"/>
    <property type="match status" value="1"/>
</dbReference>
<evidence type="ECO:0000313" key="7">
    <source>
        <dbReference type="EMBL" id="BAT71133.1"/>
    </source>
</evidence>
<dbReference type="GO" id="GO:0005886">
    <property type="term" value="C:plasma membrane"/>
    <property type="evidence" value="ECO:0007669"/>
    <property type="project" value="UniProtKB-SubCell"/>
</dbReference>
<dbReference type="OrthoDB" id="9808671at2"/>
<keyword evidence="5 6" id="KW-0472">Membrane</keyword>
<evidence type="ECO:0000256" key="1">
    <source>
        <dbReference type="ARBA" id="ARBA00004651"/>
    </source>
</evidence>
<dbReference type="InterPro" id="IPR017039">
    <property type="entry name" value="Virul_fac_BrkB"/>
</dbReference>
<feature type="transmembrane region" description="Helical" evidence="6">
    <location>
        <begin position="292"/>
        <end position="316"/>
    </location>
</feature>
<dbReference type="RefSeq" id="WP_068549052.1">
    <property type="nucleotide sequence ID" value="NZ_AP013035.1"/>
</dbReference>
<dbReference type="PATRIC" id="fig|1298851.3.peg.336"/>
<dbReference type="STRING" id="1298851.TST_0325"/>
<proteinExistence type="predicted"/>
<keyword evidence="4 6" id="KW-1133">Transmembrane helix</keyword>
<evidence type="ECO:0000256" key="4">
    <source>
        <dbReference type="ARBA" id="ARBA00022989"/>
    </source>
</evidence>
<dbReference type="KEGG" id="ttk:TST_0325"/>
<protein>
    <submittedName>
        <fullName evidence="7">Ribonuclease BN</fullName>
    </submittedName>
</protein>